<protein>
    <submittedName>
        <fullName evidence="1">Cyclase family protein</fullName>
    </submittedName>
</protein>
<dbReference type="Pfam" id="PF04199">
    <property type="entry name" value="Cyclase"/>
    <property type="match status" value="1"/>
</dbReference>
<name>A0ABY5TV94_9GAMM</name>
<dbReference type="Proteomes" id="UP001059934">
    <property type="component" value="Chromosome"/>
</dbReference>
<accession>A0ABY5TV94</accession>
<dbReference type="InterPro" id="IPR007325">
    <property type="entry name" value="KFase/CYL"/>
</dbReference>
<dbReference type="PANTHER" id="PTHR31118">
    <property type="entry name" value="CYCLASE-LIKE PROTEIN 2"/>
    <property type="match status" value="1"/>
</dbReference>
<dbReference type="InterPro" id="IPR037175">
    <property type="entry name" value="KFase_sf"/>
</dbReference>
<organism evidence="1 2">
    <name type="scientific">SAR92 clade bacterium H455</name>
    <dbReference type="NCBI Taxonomy" id="2974818"/>
    <lineage>
        <taxon>Bacteria</taxon>
        <taxon>Pseudomonadati</taxon>
        <taxon>Pseudomonadota</taxon>
        <taxon>Gammaproteobacteria</taxon>
        <taxon>Cellvibrionales</taxon>
        <taxon>Porticoccaceae</taxon>
        <taxon>SAR92 clade</taxon>
    </lineage>
</organism>
<dbReference type="SUPFAM" id="SSF102198">
    <property type="entry name" value="Putative cyclase"/>
    <property type="match status" value="1"/>
</dbReference>
<evidence type="ECO:0000313" key="2">
    <source>
        <dbReference type="Proteomes" id="UP001059934"/>
    </source>
</evidence>
<keyword evidence="2" id="KW-1185">Reference proteome</keyword>
<reference evidence="1" key="1">
    <citation type="submission" date="2022-08" db="EMBL/GenBank/DDBJ databases">
        <title>Catabolic pathway analysis in culturable SAR92 clade bacteria reveals their overlooked roles in DMSP degradation in coastal seas.</title>
        <authorList>
            <person name="He X."/>
            <person name="Zhang X."/>
            <person name="Zhang Y."/>
        </authorList>
    </citation>
    <scope>NUCLEOTIDE SEQUENCE</scope>
    <source>
        <strain evidence="1">H455</strain>
    </source>
</reference>
<dbReference type="PANTHER" id="PTHR31118:SF12">
    <property type="entry name" value="CYCLASE-LIKE PROTEIN 2"/>
    <property type="match status" value="1"/>
</dbReference>
<sequence length="263" mass="28530">MSSNPLLDLVSGISNGNIKIIDLTATLEPGIPTLQLPEEMGWGKSWPFHIEEISRYDDRGPAWYWNNFKCGEHTGTHFDAPIHWVTGKDHSHHATDTVALETFVAPACVIDASAESAANPDFLMSVDFIKQWEAKHGDIEAGSWVLFHSNWSKKVATDEYLNVDDSGSHTPGWEPEAITYLTEVRDVIGVGVETVGTDSGQAAAQEPMFPCHNLMHGANKCGLAGLQNLDQLPPKGAVIIAPPLKIKDGSGSPARVLALITQD</sequence>
<dbReference type="EMBL" id="CP103416">
    <property type="protein sequence ID" value="UVW36074.1"/>
    <property type="molecule type" value="Genomic_DNA"/>
</dbReference>
<dbReference type="Gene3D" id="3.50.30.50">
    <property type="entry name" value="Putative cyclase"/>
    <property type="match status" value="1"/>
</dbReference>
<proteinExistence type="predicted"/>
<evidence type="ECO:0000313" key="1">
    <source>
        <dbReference type="EMBL" id="UVW36074.1"/>
    </source>
</evidence>
<gene>
    <name evidence="1" type="ORF">NYF23_05545</name>
</gene>